<gene>
    <name evidence="2" type="ORF">L861_12590</name>
</gene>
<dbReference type="SUPFAM" id="SSF53254">
    <property type="entry name" value="Phosphoglycerate mutase-like"/>
    <property type="match status" value="1"/>
</dbReference>
<dbReference type="OrthoDB" id="280692at2"/>
<keyword evidence="3" id="KW-1185">Reference proteome</keyword>
<dbReference type="Proteomes" id="UP000014463">
    <property type="component" value="Unassembled WGS sequence"/>
</dbReference>
<comment type="caution">
    <text evidence="2">The sequence shown here is derived from an EMBL/GenBank/DDBJ whole genome shotgun (WGS) entry which is preliminary data.</text>
</comment>
<proteinExistence type="predicted"/>
<dbReference type="InterPro" id="IPR013078">
    <property type="entry name" value="His_Pase_superF_clade-1"/>
</dbReference>
<dbReference type="NCBIfam" id="TIGR00249">
    <property type="entry name" value="sixA"/>
    <property type="match status" value="1"/>
</dbReference>
<evidence type="ECO:0000256" key="1">
    <source>
        <dbReference type="SAM" id="MobiDB-lite"/>
    </source>
</evidence>
<protein>
    <recommendedName>
        <fullName evidence="4">Phosphohistidine phosphatase</fullName>
    </recommendedName>
</protein>
<evidence type="ECO:0000313" key="3">
    <source>
        <dbReference type="Proteomes" id="UP000014463"/>
    </source>
</evidence>
<evidence type="ECO:0000313" key="2">
    <source>
        <dbReference type="EMBL" id="EPC01403.1"/>
    </source>
</evidence>
<organism evidence="2 3">
    <name type="scientific">Litchfieldella anticariensis (strain DSM 16096 / CECT 5854 / CIP 108499 / LMG 22089 / FP35)</name>
    <name type="common">Halomonas anticariensis</name>
    <dbReference type="NCBI Taxonomy" id="1121939"/>
    <lineage>
        <taxon>Bacteria</taxon>
        <taxon>Pseudomonadati</taxon>
        <taxon>Pseudomonadota</taxon>
        <taxon>Gammaproteobacteria</taxon>
        <taxon>Oceanospirillales</taxon>
        <taxon>Halomonadaceae</taxon>
        <taxon>Litchfieldella</taxon>
    </lineage>
</organism>
<reference evidence="2 3" key="1">
    <citation type="journal article" date="2013" name="Genome Announc.">
        <title>Draft genome sequence of the moderately halophilic gammaproteobacterium Halomonas anticariensis FP35.</title>
        <authorList>
            <person name="Tahrioui A."/>
            <person name="Quesada E."/>
            <person name="Llamas I."/>
        </authorList>
    </citation>
    <scope>NUCLEOTIDE SEQUENCE [LARGE SCALE GENOMIC DNA]</scope>
    <source>
        <strain evidence="3">DSM 16096 / CECT 5854 / LMG 22089 / FP35</strain>
    </source>
</reference>
<dbReference type="RefSeq" id="WP_016418095.1">
    <property type="nucleotide sequence ID" value="NZ_AUAB01000029.1"/>
</dbReference>
<accession>S2KLT6</accession>
<dbReference type="eggNOG" id="COG2062">
    <property type="taxonomic scope" value="Bacteria"/>
</dbReference>
<dbReference type="InterPro" id="IPR029033">
    <property type="entry name" value="His_PPase_superfam"/>
</dbReference>
<name>S2KLT6_LITA3</name>
<dbReference type="Gene3D" id="3.40.50.1240">
    <property type="entry name" value="Phosphoglycerate mutase-like"/>
    <property type="match status" value="1"/>
</dbReference>
<feature type="region of interest" description="Disordered" evidence="1">
    <location>
        <begin position="1"/>
        <end position="24"/>
    </location>
</feature>
<dbReference type="SMART" id="SM00855">
    <property type="entry name" value="PGAM"/>
    <property type="match status" value="1"/>
</dbReference>
<dbReference type="STRING" id="1121939.L861_12590"/>
<dbReference type="PATRIC" id="fig|1121939.11.peg.3578"/>
<dbReference type="AlphaFoldDB" id="S2KLT6"/>
<sequence>MSDRVMIMRHGKAKPGQPDADRELSERGCHDASRMGAWLAASLDEEWRRPLRVVASPFRRAQQTAILVAEPLGLTVETLELITPDDPVEPVIEWLLKHAAGTPWLLVSHMPLVGELTTRLVEGGRGQGMHFPTAAIASLEADVWAAGCARLSGFHTPADIS</sequence>
<dbReference type="GO" id="GO:0101006">
    <property type="term" value="F:protein histidine phosphatase activity"/>
    <property type="evidence" value="ECO:0007669"/>
    <property type="project" value="InterPro"/>
</dbReference>
<dbReference type="CDD" id="cd07067">
    <property type="entry name" value="HP_PGM_like"/>
    <property type="match status" value="1"/>
</dbReference>
<dbReference type="GO" id="GO:0005737">
    <property type="term" value="C:cytoplasm"/>
    <property type="evidence" value="ECO:0007669"/>
    <property type="project" value="InterPro"/>
</dbReference>
<dbReference type="EMBL" id="ASTJ01000036">
    <property type="protein sequence ID" value="EPC01403.1"/>
    <property type="molecule type" value="Genomic_DNA"/>
</dbReference>
<dbReference type="InterPro" id="IPR004449">
    <property type="entry name" value="SixA"/>
</dbReference>
<dbReference type="Pfam" id="PF00300">
    <property type="entry name" value="His_Phos_1"/>
    <property type="match status" value="1"/>
</dbReference>
<evidence type="ECO:0008006" key="4">
    <source>
        <dbReference type="Google" id="ProtNLM"/>
    </source>
</evidence>